<feature type="compositionally biased region" description="Low complexity" evidence="7">
    <location>
        <begin position="224"/>
        <end position="234"/>
    </location>
</feature>
<comment type="subcellular location">
    <subcellularLocation>
        <location evidence="1">Membrane</location>
        <topology evidence="1">Single-pass membrane protein</topology>
    </subcellularLocation>
</comment>
<dbReference type="eggNOG" id="KOG4157">
    <property type="taxonomic scope" value="Eukaryota"/>
</dbReference>
<feature type="region of interest" description="Disordered" evidence="7">
    <location>
        <begin position="224"/>
        <end position="247"/>
    </location>
</feature>
<dbReference type="GO" id="GO:0005886">
    <property type="term" value="C:plasma membrane"/>
    <property type="evidence" value="ECO:0007669"/>
    <property type="project" value="TreeGrafter"/>
</dbReference>
<dbReference type="AlphaFoldDB" id="M7TR83"/>
<dbReference type="HOGENOM" id="CLU_077470_0_0_1"/>
<evidence type="ECO:0000256" key="3">
    <source>
        <dbReference type="ARBA" id="ARBA00022729"/>
    </source>
</evidence>
<protein>
    <submittedName>
        <fullName evidence="10">Putative wsc domain protein</fullName>
    </submittedName>
</protein>
<feature type="domain" description="WSC" evidence="9">
    <location>
        <begin position="119"/>
        <end position="215"/>
    </location>
</feature>
<gene>
    <name evidence="10" type="ORF">UCREL1_3850</name>
</gene>
<feature type="compositionally biased region" description="Low complexity" evidence="7">
    <location>
        <begin position="104"/>
        <end position="119"/>
    </location>
</feature>
<proteinExistence type="predicted"/>
<sequence>MKNFTWATCLIAFGSLPRLCIATGHPTLQYDPETISPCVEWENNAHNLVCEEVRDYWNITPEEFSRWNPSVGLDCTPWIAASYCVVPLERLPEVSTTSDPPPTSTTTTSTRTLGPSPTSWDPRGCYIDDNAEIPTLQEPMSEEGGDDDLTVAKCEDSCYKSFFEFAGVKEGNECHCGSYVAGETTLNATECNAPCTGNSTDKCGGTGRLNIFMALENEIVTTTTGSSTVPTSTVLDSTVPTSTSTSG</sequence>
<dbReference type="EMBL" id="KB706127">
    <property type="protein sequence ID" value="EMR69150.1"/>
    <property type="molecule type" value="Genomic_DNA"/>
</dbReference>
<feature type="compositionally biased region" description="Polar residues" evidence="7">
    <location>
        <begin position="235"/>
        <end position="247"/>
    </location>
</feature>
<evidence type="ECO:0000256" key="5">
    <source>
        <dbReference type="ARBA" id="ARBA00023136"/>
    </source>
</evidence>
<dbReference type="PANTHER" id="PTHR24269">
    <property type="entry name" value="KREMEN PROTEIN"/>
    <property type="match status" value="1"/>
</dbReference>
<dbReference type="SMART" id="SM00321">
    <property type="entry name" value="WSC"/>
    <property type="match status" value="1"/>
</dbReference>
<evidence type="ECO:0000256" key="8">
    <source>
        <dbReference type="SAM" id="SignalP"/>
    </source>
</evidence>
<dbReference type="KEGG" id="ela:UCREL1_3850"/>
<keyword evidence="4" id="KW-1133">Transmembrane helix</keyword>
<dbReference type="OMA" id="NQCWCGT"/>
<dbReference type="PANTHER" id="PTHR24269:SF16">
    <property type="entry name" value="PROTEIN SLG1"/>
    <property type="match status" value="1"/>
</dbReference>
<evidence type="ECO:0000256" key="4">
    <source>
        <dbReference type="ARBA" id="ARBA00022989"/>
    </source>
</evidence>
<feature type="chain" id="PRO_5004086072" evidence="8">
    <location>
        <begin position="23"/>
        <end position="247"/>
    </location>
</feature>
<evidence type="ECO:0000256" key="1">
    <source>
        <dbReference type="ARBA" id="ARBA00004167"/>
    </source>
</evidence>
<evidence type="ECO:0000313" key="11">
    <source>
        <dbReference type="Proteomes" id="UP000012174"/>
    </source>
</evidence>
<dbReference type="InterPro" id="IPR002889">
    <property type="entry name" value="WSC_carb-bd"/>
</dbReference>
<keyword evidence="6" id="KW-0325">Glycoprotein</keyword>
<keyword evidence="3 8" id="KW-0732">Signal</keyword>
<evidence type="ECO:0000313" key="10">
    <source>
        <dbReference type="EMBL" id="EMR69150.1"/>
    </source>
</evidence>
<dbReference type="Pfam" id="PF01822">
    <property type="entry name" value="WSC"/>
    <property type="match status" value="1"/>
</dbReference>
<keyword evidence="5" id="KW-0472">Membrane</keyword>
<accession>M7TR83</accession>
<feature type="region of interest" description="Disordered" evidence="7">
    <location>
        <begin position="93"/>
        <end position="124"/>
    </location>
</feature>
<evidence type="ECO:0000256" key="2">
    <source>
        <dbReference type="ARBA" id="ARBA00022692"/>
    </source>
</evidence>
<dbReference type="PROSITE" id="PS51212">
    <property type="entry name" value="WSC"/>
    <property type="match status" value="1"/>
</dbReference>
<keyword evidence="2" id="KW-0812">Transmembrane</keyword>
<evidence type="ECO:0000256" key="7">
    <source>
        <dbReference type="SAM" id="MobiDB-lite"/>
    </source>
</evidence>
<evidence type="ECO:0000259" key="9">
    <source>
        <dbReference type="PROSITE" id="PS51212"/>
    </source>
</evidence>
<evidence type="ECO:0000256" key="6">
    <source>
        <dbReference type="ARBA" id="ARBA00023180"/>
    </source>
</evidence>
<name>M7TR83_EUTLA</name>
<organism evidence="10 11">
    <name type="scientific">Eutypa lata (strain UCR-EL1)</name>
    <name type="common">Grapevine dieback disease fungus</name>
    <name type="synonym">Eutypa armeniacae</name>
    <dbReference type="NCBI Taxonomy" id="1287681"/>
    <lineage>
        <taxon>Eukaryota</taxon>
        <taxon>Fungi</taxon>
        <taxon>Dikarya</taxon>
        <taxon>Ascomycota</taxon>
        <taxon>Pezizomycotina</taxon>
        <taxon>Sordariomycetes</taxon>
        <taxon>Xylariomycetidae</taxon>
        <taxon>Xylariales</taxon>
        <taxon>Diatrypaceae</taxon>
        <taxon>Eutypa</taxon>
    </lineage>
</organism>
<dbReference type="InterPro" id="IPR051836">
    <property type="entry name" value="Kremen_rcpt"/>
</dbReference>
<feature type="signal peptide" evidence="8">
    <location>
        <begin position="1"/>
        <end position="22"/>
    </location>
</feature>
<keyword evidence="11" id="KW-1185">Reference proteome</keyword>
<dbReference type="OrthoDB" id="2019572at2759"/>
<reference evidence="11" key="1">
    <citation type="journal article" date="2013" name="Genome Announc.">
        <title>Draft genome sequence of the grapevine dieback fungus Eutypa lata UCR-EL1.</title>
        <authorList>
            <person name="Blanco-Ulate B."/>
            <person name="Rolshausen P.E."/>
            <person name="Cantu D."/>
        </authorList>
    </citation>
    <scope>NUCLEOTIDE SEQUENCE [LARGE SCALE GENOMIC DNA]</scope>
    <source>
        <strain evidence="11">UCR-EL1</strain>
    </source>
</reference>
<dbReference type="Proteomes" id="UP000012174">
    <property type="component" value="Unassembled WGS sequence"/>
</dbReference>